<dbReference type="AlphaFoldDB" id="A0A392V1A5"/>
<keyword evidence="2" id="KW-1185">Reference proteome</keyword>
<proteinExistence type="predicted"/>
<evidence type="ECO:0000313" key="2">
    <source>
        <dbReference type="Proteomes" id="UP000265520"/>
    </source>
</evidence>
<evidence type="ECO:0000313" key="1">
    <source>
        <dbReference type="EMBL" id="MCI80755.1"/>
    </source>
</evidence>
<protein>
    <submittedName>
        <fullName evidence="1">Uncharacterized protein</fullName>
    </submittedName>
</protein>
<dbReference type="Proteomes" id="UP000265520">
    <property type="component" value="Unassembled WGS sequence"/>
</dbReference>
<feature type="non-terminal residue" evidence="1">
    <location>
        <position position="43"/>
    </location>
</feature>
<comment type="caution">
    <text evidence="1">The sequence shown here is derived from an EMBL/GenBank/DDBJ whole genome shotgun (WGS) entry which is preliminary data.</text>
</comment>
<accession>A0A392V1A5</accession>
<sequence>MIIVAYLIHPHLHGTRATKVAKAHSNILSVTAMITTGVDQLTI</sequence>
<name>A0A392V1A5_9FABA</name>
<dbReference type="EMBL" id="LXQA011002563">
    <property type="protein sequence ID" value="MCI80755.1"/>
    <property type="molecule type" value="Genomic_DNA"/>
</dbReference>
<reference evidence="1 2" key="1">
    <citation type="journal article" date="2018" name="Front. Plant Sci.">
        <title>Red Clover (Trifolium pratense) and Zigzag Clover (T. medium) - A Picture of Genomic Similarities and Differences.</title>
        <authorList>
            <person name="Dluhosova J."/>
            <person name="Istvanek J."/>
            <person name="Nedelnik J."/>
            <person name="Repkova J."/>
        </authorList>
    </citation>
    <scope>NUCLEOTIDE SEQUENCE [LARGE SCALE GENOMIC DNA]</scope>
    <source>
        <strain evidence="2">cv. 10/8</strain>
        <tissue evidence="1">Leaf</tissue>
    </source>
</reference>
<organism evidence="1 2">
    <name type="scientific">Trifolium medium</name>
    <dbReference type="NCBI Taxonomy" id="97028"/>
    <lineage>
        <taxon>Eukaryota</taxon>
        <taxon>Viridiplantae</taxon>
        <taxon>Streptophyta</taxon>
        <taxon>Embryophyta</taxon>
        <taxon>Tracheophyta</taxon>
        <taxon>Spermatophyta</taxon>
        <taxon>Magnoliopsida</taxon>
        <taxon>eudicotyledons</taxon>
        <taxon>Gunneridae</taxon>
        <taxon>Pentapetalae</taxon>
        <taxon>rosids</taxon>
        <taxon>fabids</taxon>
        <taxon>Fabales</taxon>
        <taxon>Fabaceae</taxon>
        <taxon>Papilionoideae</taxon>
        <taxon>50 kb inversion clade</taxon>
        <taxon>NPAAA clade</taxon>
        <taxon>Hologalegina</taxon>
        <taxon>IRL clade</taxon>
        <taxon>Trifolieae</taxon>
        <taxon>Trifolium</taxon>
    </lineage>
</organism>